<dbReference type="InterPro" id="IPR016084">
    <property type="entry name" value="Haem_Oase-like_multi-hlx"/>
</dbReference>
<evidence type="ECO:0000313" key="3">
    <source>
        <dbReference type="EMBL" id="MFC4351244.1"/>
    </source>
</evidence>
<comment type="catalytic activity">
    <reaction evidence="1">
        <text>thiamine + H2O = 5-(2-hydroxyethyl)-4-methylthiazole + 4-amino-5-hydroxymethyl-2-methylpyrimidine + H(+)</text>
        <dbReference type="Rhea" id="RHEA:17509"/>
        <dbReference type="ChEBI" id="CHEBI:15377"/>
        <dbReference type="ChEBI" id="CHEBI:15378"/>
        <dbReference type="ChEBI" id="CHEBI:16892"/>
        <dbReference type="ChEBI" id="CHEBI:17957"/>
        <dbReference type="ChEBI" id="CHEBI:18385"/>
        <dbReference type="EC" id="3.5.99.2"/>
    </reaction>
</comment>
<dbReference type="EC" id="3.5.99.2" evidence="1"/>
<dbReference type="RefSeq" id="WP_382421580.1">
    <property type="nucleotide sequence ID" value="NZ_JBHSCW010000003.1"/>
</dbReference>
<reference evidence="4" key="1">
    <citation type="journal article" date="2019" name="Int. J. Syst. Evol. Microbiol.">
        <title>The Global Catalogue of Microorganisms (GCM) 10K type strain sequencing project: providing services to taxonomists for standard genome sequencing and annotation.</title>
        <authorList>
            <consortium name="The Broad Institute Genomics Platform"/>
            <consortium name="The Broad Institute Genome Sequencing Center for Infectious Disease"/>
            <person name="Wu L."/>
            <person name="Ma J."/>
        </authorList>
    </citation>
    <scope>NUCLEOTIDE SEQUENCE [LARGE SCALE GENOMIC DNA]</scope>
    <source>
        <strain evidence="4">CECT 8472</strain>
    </source>
</reference>
<dbReference type="PANTHER" id="PTHR43198">
    <property type="entry name" value="BIFUNCTIONAL TH2 PROTEIN"/>
    <property type="match status" value="1"/>
</dbReference>
<feature type="domain" description="Thiaminase-2/PQQC" evidence="2">
    <location>
        <begin position="14"/>
        <end position="224"/>
    </location>
</feature>
<keyword evidence="4" id="KW-1185">Reference proteome</keyword>
<keyword evidence="1 3" id="KW-0378">Hydrolase</keyword>
<name>A0ABV8UL52_9PROT</name>
<sequence>MILERLKESCPADWDAYVRHPFVEKLAQGTLPEPSFRYYLIQDYLFLLHYSRAHALAVVKSEQVDDLRESAFMVNLLLNHEIGLHVDFCARWGISEQRLQETEEAPANRLYTRYVLDQGMQGDLLDLLVALTPCTLGYAEIGARLLKDPRTALEGNPYREWIELYGGEEFQDGARKAAEQLDRVALRRGLPEERPETSTRWTALSQNFRTAVCLETDFWQMGLEPPTS</sequence>
<dbReference type="PANTHER" id="PTHR43198:SF2">
    <property type="entry name" value="SI:CH1073-67J19.1-RELATED"/>
    <property type="match status" value="1"/>
</dbReference>
<evidence type="ECO:0000259" key="2">
    <source>
        <dbReference type="Pfam" id="PF03070"/>
    </source>
</evidence>
<dbReference type="GO" id="GO:0050334">
    <property type="term" value="F:thiaminase activity"/>
    <property type="evidence" value="ECO:0007669"/>
    <property type="project" value="UniProtKB-EC"/>
</dbReference>
<organism evidence="3 4">
    <name type="scientific">Fodinicurvata halophila</name>
    <dbReference type="NCBI Taxonomy" id="1419723"/>
    <lineage>
        <taxon>Bacteria</taxon>
        <taxon>Pseudomonadati</taxon>
        <taxon>Pseudomonadota</taxon>
        <taxon>Alphaproteobacteria</taxon>
        <taxon>Rhodospirillales</taxon>
        <taxon>Rhodovibrionaceae</taxon>
        <taxon>Fodinicurvata</taxon>
    </lineage>
</organism>
<dbReference type="InterPro" id="IPR004305">
    <property type="entry name" value="Thiaminase-2/PQQC"/>
</dbReference>
<dbReference type="InterPro" id="IPR050967">
    <property type="entry name" value="Thiamine_Salvage_TenA"/>
</dbReference>
<dbReference type="NCBIfam" id="TIGR04306">
    <property type="entry name" value="salvage_TenA"/>
    <property type="match status" value="1"/>
</dbReference>
<evidence type="ECO:0000256" key="1">
    <source>
        <dbReference type="RuleBase" id="RU363093"/>
    </source>
</evidence>
<accession>A0ABV8UL52</accession>
<dbReference type="Proteomes" id="UP001595799">
    <property type="component" value="Unassembled WGS sequence"/>
</dbReference>
<dbReference type="Pfam" id="PF03070">
    <property type="entry name" value="TENA_THI-4"/>
    <property type="match status" value="1"/>
</dbReference>
<dbReference type="EMBL" id="JBHSCW010000003">
    <property type="protein sequence ID" value="MFC4351244.1"/>
    <property type="molecule type" value="Genomic_DNA"/>
</dbReference>
<proteinExistence type="inferred from homology"/>
<evidence type="ECO:0000313" key="4">
    <source>
        <dbReference type="Proteomes" id="UP001595799"/>
    </source>
</evidence>
<comment type="caution">
    <text evidence="3">The sequence shown here is derived from an EMBL/GenBank/DDBJ whole genome shotgun (WGS) entry which is preliminary data.</text>
</comment>
<dbReference type="InterPro" id="IPR027574">
    <property type="entry name" value="Thiaminase_II"/>
</dbReference>
<gene>
    <name evidence="3" type="primary">tenA</name>
    <name evidence="3" type="ORF">ACFOW6_06760</name>
</gene>
<comment type="similarity">
    <text evidence="1">Belongs to the TenA family.</text>
</comment>
<dbReference type="CDD" id="cd19367">
    <property type="entry name" value="TenA_C_ScTHI20-like"/>
    <property type="match status" value="1"/>
</dbReference>
<dbReference type="Gene3D" id="1.20.910.10">
    <property type="entry name" value="Heme oxygenase-like"/>
    <property type="match status" value="1"/>
</dbReference>
<comment type="pathway">
    <text evidence="1">Cofactor biosynthesis; thiamine diphosphate biosynthesis.</text>
</comment>
<comment type="function">
    <text evidence="1">Catalyzes an amino-pyrimidine hydrolysis reaction at the C5' of the pyrimidine moiety of thiamine compounds, a reaction that is part of a thiamine salvage pathway.</text>
</comment>
<keyword evidence="1" id="KW-0784">Thiamine biosynthesis</keyword>
<comment type="catalytic activity">
    <reaction evidence="1">
        <text>4-amino-5-aminomethyl-2-methylpyrimidine + H2O = 4-amino-5-hydroxymethyl-2-methylpyrimidine + NH4(+)</text>
        <dbReference type="Rhea" id="RHEA:31799"/>
        <dbReference type="ChEBI" id="CHEBI:15377"/>
        <dbReference type="ChEBI" id="CHEBI:16892"/>
        <dbReference type="ChEBI" id="CHEBI:28938"/>
        <dbReference type="ChEBI" id="CHEBI:63416"/>
        <dbReference type="EC" id="3.5.99.2"/>
    </reaction>
</comment>
<protein>
    <recommendedName>
        <fullName evidence="1">Aminopyrimidine aminohydrolase</fullName>
        <ecNumber evidence="1">3.5.99.2</ecNumber>
    </recommendedName>
</protein>
<dbReference type="SUPFAM" id="SSF48613">
    <property type="entry name" value="Heme oxygenase-like"/>
    <property type="match status" value="1"/>
</dbReference>